<protein>
    <recommendedName>
        <fullName evidence="2">F-box domain-containing protein</fullName>
    </recommendedName>
</protein>
<evidence type="ECO:0000259" key="2">
    <source>
        <dbReference type="PROSITE" id="PS50181"/>
    </source>
</evidence>
<evidence type="ECO:0000256" key="1">
    <source>
        <dbReference type="SAM" id="MobiDB-lite"/>
    </source>
</evidence>
<dbReference type="InterPro" id="IPR053781">
    <property type="entry name" value="F-box_AtFBL13-like"/>
</dbReference>
<keyword evidence="4" id="KW-1185">Reference proteome</keyword>
<dbReference type="PANTHER" id="PTHR34223:SF80">
    <property type="entry name" value="OS11G0205900 PROTEIN"/>
    <property type="match status" value="1"/>
</dbReference>
<reference evidence="3 4" key="1">
    <citation type="submission" date="2024-02" db="EMBL/GenBank/DDBJ databases">
        <title>High-quality chromosome-scale genome assembly of Pensacola bahiagrass (Paspalum notatum Flugge var. saurae).</title>
        <authorList>
            <person name="Vega J.M."/>
            <person name="Podio M."/>
            <person name="Orjuela J."/>
            <person name="Siena L.A."/>
            <person name="Pessino S.C."/>
            <person name="Combes M.C."/>
            <person name="Mariac C."/>
            <person name="Albertini E."/>
            <person name="Pupilli F."/>
            <person name="Ortiz J.P.A."/>
            <person name="Leblanc O."/>
        </authorList>
    </citation>
    <scope>NUCLEOTIDE SEQUENCE [LARGE SCALE GENOMIC DNA]</scope>
    <source>
        <strain evidence="3">R1</strain>
        <tissue evidence="3">Leaf</tissue>
    </source>
</reference>
<sequence length="168" mass="19242">MSDGMPPKKRTKEDKRASTEDGGDRISALPDEILNHVLSLLPAEEAARTCLLARRWCHLWKSSTAPEIHELRGGHSLDTCELRIGDFSGDPRVNLWFRHAVMCNVWVLKLHIHLNHYDDPYVELDNLPIVSKTLTRLVLYGVRCQARFFGFGTSRVFGLLYHIHQDLV</sequence>
<feature type="domain" description="F-box" evidence="2">
    <location>
        <begin position="23"/>
        <end position="71"/>
    </location>
</feature>
<proteinExistence type="predicted"/>
<dbReference type="InterPro" id="IPR036047">
    <property type="entry name" value="F-box-like_dom_sf"/>
</dbReference>
<dbReference type="SUPFAM" id="SSF81383">
    <property type="entry name" value="F-box domain"/>
    <property type="match status" value="1"/>
</dbReference>
<feature type="compositionally biased region" description="Basic and acidic residues" evidence="1">
    <location>
        <begin position="11"/>
        <end position="24"/>
    </location>
</feature>
<dbReference type="PROSITE" id="PS50181">
    <property type="entry name" value="FBOX"/>
    <property type="match status" value="1"/>
</dbReference>
<feature type="region of interest" description="Disordered" evidence="1">
    <location>
        <begin position="1"/>
        <end position="26"/>
    </location>
</feature>
<dbReference type="EMBL" id="CP144745">
    <property type="protein sequence ID" value="WVZ53592.1"/>
    <property type="molecule type" value="Genomic_DNA"/>
</dbReference>
<dbReference type="Gene3D" id="1.20.1280.50">
    <property type="match status" value="1"/>
</dbReference>
<dbReference type="InterPro" id="IPR053197">
    <property type="entry name" value="F-box_SCFL_complex_component"/>
</dbReference>
<dbReference type="Proteomes" id="UP001341281">
    <property type="component" value="Chromosome 01"/>
</dbReference>
<gene>
    <name evidence="3" type="ORF">U9M48_004510</name>
</gene>
<accession>A0AAQ3PKL9</accession>
<dbReference type="AlphaFoldDB" id="A0AAQ3PKL9"/>
<name>A0AAQ3PKL9_PASNO</name>
<dbReference type="InterPro" id="IPR001810">
    <property type="entry name" value="F-box_dom"/>
</dbReference>
<dbReference type="CDD" id="cd22160">
    <property type="entry name" value="F-box_AtFBL13-like"/>
    <property type="match status" value="1"/>
</dbReference>
<evidence type="ECO:0000313" key="4">
    <source>
        <dbReference type="Proteomes" id="UP001341281"/>
    </source>
</evidence>
<dbReference type="PANTHER" id="PTHR34223">
    <property type="entry name" value="OS11G0201299 PROTEIN"/>
    <property type="match status" value="1"/>
</dbReference>
<dbReference type="Pfam" id="PF00646">
    <property type="entry name" value="F-box"/>
    <property type="match status" value="1"/>
</dbReference>
<organism evidence="3 4">
    <name type="scientific">Paspalum notatum var. saurae</name>
    <dbReference type="NCBI Taxonomy" id="547442"/>
    <lineage>
        <taxon>Eukaryota</taxon>
        <taxon>Viridiplantae</taxon>
        <taxon>Streptophyta</taxon>
        <taxon>Embryophyta</taxon>
        <taxon>Tracheophyta</taxon>
        <taxon>Spermatophyta</taxon>
        <taxon>Magnoliopsida</taxon>
        <taxon>Liliopsida</taxon>
        <taxon>Poales</taxon>
        <taxon>Poaceae</taxon>
        <taxon>PACMAD clade</taxon>
        <taxon>Panicoideae</taxon>
        <taxon>Andropogonodae</taxon>
        <taxon>Paspaleae</taxon>
        <taxon>Paspalinae</taxon>
        <taxon>Paspalum</taxon>
    </lineage>
</organism>
<evidence type="ECO:0000313" key="3">
    <source>
        <dbReference type="EMBL" id="WVZ53592.1"/>
    </source>
</evidence>